<dbReference type="Pfam" id="PF15993">
    <property type="entry name" value="Fuseless"/>
    <property type="match status" value="1"/>
</dbReference>
<comment type="caution">
    <text evidence="3">The sequence shown here is derived from an EMBL/GenBank/DDBJ whole genome shotgun (WGS) entry which is preliminary data.</text>
</comment>
<name>A0A2P6TM25_CHLSO</name>
<evidence type="ECO:0000256" key="2">
    <source>
        <dbReference type="SAM" id="Phobius"/>
    </source>
</evidence>
<keyword evidence="4" id="KW-1185">Reference proteome</keyword>
<organism evidence="3 4">
    <name type="scientific">Chlorella sorokiniana</name>
    <name type="common">Freshwater green alga</name>
    <dbReference type="NCBI Taxonomy" id="3076"/>
    <lineage>
        <taxon>Eukaryota</taxon>
        <taxon>Viridiplantae</taxon>
        <taxon>Chlorophyta</taxon>
        <taxon>core chlorophytes</taxon>
        <taxon>Trebouxiophyceae</taxon>
        <taxon>Chlorellales</taxon>
        <taxon>Chlorellaceae</taxon>
        <taxon>Chlorella clade</taxon>
        <taxon>Chlorella</taxon>
    </lineage>
</organism>
<dbReference type="EMBL" id="LHPG02000011">
    <property type="protein sequence ID" value="PRW45386.1"/>
    <property type="molecule type" value="Genomic_DNA"/>
</dbReference>
<feature type="compositionally biased region" description="Basic and acidic residues" evidence="1">
    <location>
        <begin position="1"/>
        <end position="17"/>
    </location>
</feature>
<feature type="compositionally biased region" description="Gly residues" evidence="1">
    <location>
        <begin position="19"/>
        <end position="30"/>
    </location>
</feature>
<sequence length="209" mass="22066">MRRGQEQDDLEAARREPLLGGGGEPDGGGASRRQSGDDAGFNQGPSPGRGLSPDRVVSSTPGGAIRLTKRASTVDRDEGGDEEHQGLVLKDPAGEKADEDAVRELEVEIVAGAVAEAVAEAVQEAVQEAVHDAVQQAIEENVQFDVRANVYTLIAVTGVILFWRGVWNTWDSIFGTELQSNIGSMVVGLVIMCIIRALDLPLVQGLPGG</sequence>
<evidence type="ECO:0000313" key="3">
    <source>
        <dbReference type="EMBL" id="PRW45386.1"/>
    </source>
</evidence>
<keyword evidence="2" id="KW-0812">Transmembrane</keyword>
<dbReference type="InterPro" id="IPR032751">
    <property type="entry name" value="Fuseless"/>
</dbReference>
<keyword evidence="2" id="KW-1133">Transmembrane helix</keyword>
<accession>A0A2P6TM25</accession>
<evidence type="ECO:0000313" key="4">
    <source>
        <dbReference type="Proteomes" id="UP000239899"/>
    </source>
</evidence>
<evidence type="ECO:0000256" key="1">
    <source>
        <dbReference type="SAM" id="MobiDB-lite"/>
    </source>
</evidence>
<keyword evidence="2" id="KW-0472">Membrane</keyword>
<dbReference type="OrthoDB" id="535503at2759"/>
<feature type="region of interest" description="Disordered" evidence="1">
    <location>
        <begin position="1"/>
        <end position="95"/>
    </location>
</feature>
<dbReference type="Proteomes" id="UP000239899">
    <property type="component" value="Unassembled WGS sequence"/>
</dbReference>
<gene>
    <name evidence="3" type="ORF">C2E21_5908</name>
</gene>
<protein>
    <submittedName>
        <fullName evidence="3">Ubiquitin-conjugating enzyme</fullName>
    </submittedName>
</protein>
<feature type="compositionally biased region" description="Basic and acidic residues" evidence="1">
    <location>
        <begin position="72"/>
        <end position="85"/>
    </location>
</feature>
<feature type="transmembrane region" description="Helical" evidence="2">
    <location>
        <begin position="178"/>
        <end position="198"/>
    </location>
</feature>
<feature type="transmembrane region" description="Helical" evidence="2">
    <location>
        <begin position="148"/>
        <end position="166"/>
    </location>
</feature>
<proteinExistence type="predicted"/>
<dbReference type="AlphaFoldDB" id="A0A2P6TM25"/>
<reference evidence="3 4" key="1">
    <citation type="journal article" date="2018" name="Plant J.">
        <title>Genome sequences of Chlorella sorokiniana UTEX 1602 and Micractinium conductrix SAG 241.80: implications to maltose excretion by a green alga.</title>
        <authorList>
            <person name="Arriola M.B."/>
            <person name="Velmurugan N."/>
            <person name="Zhang Y."/>
            <person name="Plunkett M.H."/>
            <person name="Hondzo H."/>
            <person name="Barney B.M."/>
        </authorList>
    </citation>
    <scope>NUCLEOTIDE SEQUENCE [LARGE SCALE GENOMIC DNA]</scope>
    <source>
        <strain evidence="4">UTEX 1602</strain>
    </source>
</reference>